<dbReference type="CDD" id="cd08356">
    <property type="entry name" value="VOC_CChe_VCA0619_like"/>
    <property type="match status" value="1"/>
</dbReference>
<feature type="domain" description="Glyoxalase/fosfomycin resistance/dioxygenase" evidence="1">
    <location>
        <begin position="13"/>
        <end position="117"/>
    </location>
</feature>
<comment type="caution">
    <text evidence="2">The sequence shown here is derived from an EMBL/GenBank/DDBJ whole genome shotgun (WGS) entry which is preliminary data.</text>
</comment>
<sequence>MANLSCEEIKAFVPAKDYALSCEFYQQMGFELAWQSPEMAYFYHGDCSFLLQNFYNPEHANNFMMHLLVADVHAWHAQLKSTALAQKYGITITEPSLQPWQMIDFVVYDPSGVLWRIGQNSDAG</sequence>
<organism evidence="2">
    <name type="scientific">Pseudoalteromonas prydzensis</name>
    <dbReference type="NCBI Taxonomy" id="182141"/>
    <lineage>
        <taxon>Bacteria</taxon>
        <taxon>Pseudomonadati</taxon>
        <taxon>Pseudomonadota</taxon>
        <taxon>Gammaproteobacteria</taxon>
        <taxon>Alteromonadales</taxon>
        <taxon>Pseudoalteromonadaceae</taxon>
        <taxon>Pseudoalteromonas</taxon>
    </lineage>
</organism>
<protein>
    <submittedName>
        <fullName evidence="2">Glyoxalase</fullName>
    </submittedName>
</protein>
<dbReference type="EMBL" id="DRGM01000099">
    <property type="protein sequence ID" value="HEA16603.1"/>
    <property type="molecule type" value="Genomic_DNA"/>
</dbReference>
<dbReference type="InterPro" id="IPR004360">
    <property type="entry name" value="Glyas_Fos-R_dOase_dom"/>
</dbReference>
<dbReference type="Proteomes" id="UP000886188">
    <property type="component" value="Unassembled WGS sequence"/>
</dbReference>
<reference evidence="2" key="1">
    <citation type="journal article" date="2020" name="mSystems">
        <title>Genome- and Community-Level Interaction Insights into Carbon Utilization and Element Cycling Functions of Hydrothermarchaeota in Hydrothermal Sediment.</title>
        <authorList>
            <person name="Zhou Z."/>
            <person name="Liu Y."/>
            <person name="Xu W."/>
            <person name="Pan J."/>
            <person name="Luo Z.H."/>
            <person name="Li M."/>
        </authorList>
    </citation>
    <scope>NUCLEOTIDE SEQUENCE [LARGE SCALE GENOMIC DNA]</scope>
    <source>
        <strain evidence="2">HyVt-346</strain>
    </source>
</reference>
<dbReference type="AlphaFoldDB" id="A0A7V1CYF4"/>
<accession>A0A7V1CYF4</accession>
<evidence type="ECO:0000259" key="1">
    <source>
        <dbReference type="Pfam" id="PF00903"/>
    </source>
</evidence>
<name>A0A7V1CYF4_9GAMM</name>
<dbReference type="Gene3D" id="3.10.180.10">
    <property type="entry name" value="2,3-Dihydroxybiphenyl 1,2-Dioxygenase, domain 1"/>
    <property type="match status" value="1"/>
</dbReference>
<gene>
    <name evidence="2" type="ORF">ENH88_09210</name>
</gene>
<dbReference type="Pfam" id="PF00903">
    <property type="entry name" value="Glyoxalase"/>
    <property type="match status" value="1"/>
</dbReference>
<proteinExistence type="predicted"/>
<dbReference type="RefSeq" id="WP_304181851.1">
    <property type="nucleotide sequence ID" value="NZ_DRGM01000099.1"/>
</dbReference>
<dbReference type="InterPro" id="IPR029068">
    <property type="entry name" value="Glyas_Bleomycin-R_OHBP_Dase"/>
</dbReference>
<dbReference type="SUPFAM" id="SSF54593">
    <property type="entry name" value="Glyoxalase/Bleomycin resistance protein/Dihydroxybiphenyl dioxygenase"/>
    <property type="match status" value="1"/>
</dbReference>
<evidence type="ECO:0000313" key="2">
    <source>
        <dbReference type="EMBL" id="HEA16603.1"/>
    </source>
</evidence>